<dbReference type="EMBL" id="SPNW01000005">
    <property type="protein sequence ID" value="TIA92720.1"/>
    <property type="molecule type" value="Genomic_DNA"/>
</dbReference>
<comment type="similarity">
    <text evidence="1">Belongs to the bacterial ribosomal protein bL28 family.</text>
</comment>
<sequence length="134" mass="15572">MRLEKLAKLAFRFPSNVQPLERRLQGGLVDGRKRQSGYNVSFSEVRMDLESRHTRRSWYPNIQNKRLFSESLQDFVRMKVSTKALRSIDRFGGLDKYLLSTSDEKLGLYGRALRRSILDARSEQKKSSDSSTPQ</sequence>
<dbReference type="OrthoDB" id="361870at2759"/>
<reference evidence="5 6" key="1">
    <citation type="submission" date="2019-03" db="EMBL/GenBank/DDBJ databases">
        <title>Sequencing 23 genomes of Wallemia ichthyophaga.</title>
        <authorList>
            <person name="Gostincar C."/>
        </authorList>
    </citation>
    <scope>NUCLEOTIDE SEQUENCE [LARGE SCALE GENOMIC DNA]</scope>
    <source>
        <strain evidence="5 6">EXF-5753</strain>
    </source>
</reference>
<dbReference type="InterPro" id="IPR037147">
    <property type="entry name" value="Ribosomal_bL28_sf"/>
</dbReference>
<dbReference type="Pfam" id="PF00830">
    <property type="entry name" value="Ribosomal_L28"/>
    <property type="match status" value="1"/>
</dbReference>
<name>A0A4T0FWE4_9BASI</name>
<evidence type="ECO:0000256" key="2">
    <source>
        <dbReference type="ARBA" id="ARBA00022980"/>
    </source>
</evidence>
<keyword evidence="2" id="KW-0689">Ribosomal protein</keyword>
<evidence type="ECO:0000313" key="5">
    <source>
        <dbReference type="EMBL" id="TIA92720.1"/>
    </source>
</evidence>
<dbReference type="InterPro" id="IPR034704">
    <property type="entry name" value="Ribosomal_bL28/bL31-like_sf"/>
</dbReference>
<dbReference type="SUPFAM" id="SSF143800">
    <property type="entry name" value="L28p-like"/>
    <property type="match status" value="1"/>
</dbReference>
<accession>A0A4T0FWE4</accession>
<keyword evidence="3" id="KW-0687">Ribonucleoprotein</keyword>
<evidence type="ECO:0000256" key="4">
    <source>
        <dbReference type="ARBA" id="ARBA00035265"/>
    </source>
</evidence>
<gene>
    <name evidence="5" type="ORF">E3P99_00471</name>
</gene>
<keyword evidence="6" id="KW-1185">Reference proteome</keyword>
<proteinExistence type="inferred from homology"/>
<dbReference type="GO" id="GO:0003735">
    <property type="term" value="F:structural constituent of ribosome"/>
    <property type="evidence" value="ECO:0007669"/>
    <property type="project" value="InterPro"/>
</dbReference>
<dbReference type="InterPro" id="IPR026569">
    <property type="entry name" value="Ribosomal_bL28"/>
</dbReference>
<dbReference type="NCBIfam" id="TIGR00009">
    <property type="entry name" value="L28"/>
    <property type="match status" value="1"/>
</dbReference>
<dbReference type="Gene3D" id="2.30.170.40">
    <property type="entry name" value="Ribosomal protein L28/L24"/>
    <property type="match status" value="1"/>
</dbReference>
<dbReference type="HAMAP" id="MF_00373">
    <property type="entry name" value="Ribosomal_bL28"/>
    <property type="match status" value="1"/>
</dbReference>
<protein>
    <recommendedName>
        <fullName evidence="4">Large ribosomal subunit protein bL28c</fullName>
    </recommendedName>
</protein>
<organism evidence="5 6">
    <name type="scientific">Wallemia hederae</name>
    <dbReference type="NCBI Taxonomy" id="1540922"/>
    <lineage>
        <taxon>Eukaryota</taxon>
        <taxon>Fungi</taxon>
        <taxon>Dikarya</taxon>
        <taxon>Basidiomycota</taxon>
        <taxon>Wallemiomycotina</taxon>
        <taxon>Wallemiomycetes</taxon>
        <taxon>Wallemiales</taxon>
        <taxon>Wallemiaceae</taxon>
        <taxon>Wallemia</taxon>
    </lineage>
</organism>
<evidence type="ECO:0000313" key="6">
    <source>
        <dbReference type="Proteomes" id="UP000310189"/>
    </source>
</evidence>
<dbReference type="GO" id="GO:0005762">
    <property type="term" value="C:mitochondrial large ribosomal subunit"/>
    <property type="evidence" value="ECO:0007669"/>
    <property type="project" value="TreeGrafter"/>
</dbReference>
<dbReference type="PANTHER" id="PTHR13528">
    <property type="entry name" value="39S RIBOSOMAL PROTEIN L28, MITOCHONDRIAL"/>
    <property type="match status" value="1"/>
</dbReference>
<dbReference type="InterPro" id="IPR001383">
    <property type="entry name" value="Ribosomal_bL28_bact-type"/>
</dbReference>
<evidence type="ECO:0000256" key="3">
    <source>
        <dbReference type="ARBA" id="ARBA00023274"/>
    </source>
</evidence>
<dbReference type="Proteomes" id="UP000310189">
    <property type="component" value="Unassembled WGS sequence"/>
</dbReference>
<dbReference type="PANTHER" id="PTHR13528:SF2">
    <property type="entry name" value="LARGE RIBOSOMAL SUBUNIT PROTEIN BL28M"/>
    <property type="match status" value="1"/>
</dbReference>
<comment type="caution">
    <text evidence="5">The sequence shown here is derived from an EMBL/GenBank/DDBJ whole genome shotgun (WGS) entry which is preliminary data.</text>
</comment>
<dbReference type="GO" id="GO:0006412">
    <property type="term" value="P:translation"/>
    <property type="evidence" value="ECO:0007669"/>
    <property type="project" value="InterPro"/>
</dbReference>
<dbReference type="AlphaFoldDB" id="A0A4T0FWE4"/>
<evidence type="ECO:0000256" key="1">
    <source>
        <dbReference type="ARBA" id="ARBA00008760"/>
    </source>
</evidence>